<dbReference type="Pfam" id="PF16806">
    <property type="entry name" value="ExsD"/>
    <property type="match status" value="1"/>
</dbReference>
<evidence type="ECO:0000259" key="2">
    <source>
        <dbReference type="Pfam" id="PF20904"/>
    </source>
</evidence>
<evidence type="ECO:0000259" key="1">
    <source>
        <dbReference type="Pfam" id="PF16806"/>
    </source>
</evidence>
<dbReference type="KEGG" id="pau:PA14_42380"/>
<dbReference type="InterPro" id="IPR031835">
    <property type="entry name" value="ExsD_N"/>
</dbReference>
<evidence type="ECO:0007829" key="6">
    <source>
        <dbReference type="PDB" id="3FD9"/>
    </source>
</evidence>
<dbReference type="PDBsum" id="3FD9"/>
<feature type="domain" description="Antiactivator protein ExsD N-terminal" evidence="1">
    <location>
        <begin position="42"/>
        <end position="103"/>
    </location>
</feature>
<dbReference type="Gene3D" id="1.10.287.1060">
    <property type="entry name" value="ESAT-6-like"/>
    <property type="match status" value="1"/>
</dbReference>
<dbReference type="SMR" id="A0A0H2Z989"/>
<name>A0A0H2Z989_PSEAB</name>
<gene>
    <name evidence="4" type="primary">exsD</name>
    <name evidence="4" type="ordered locus">PA14_42380</name>
</gene>
<evidence type="ECO:0008006" key="7">
    <source>
        <dbReference type="Google" id="ProtNLM"/>
    </source>
</evidence>
<dbReference type="MINT" id="A0A0H2Z989"/>
<dbReference type="InterPro" id="IPR048311">
    <property type="entry name" value="ExsD_M"/>
</dbReference>
<sequence>MEQEDDKQYSREAVFAGRRVSVVGSDARSRGRVPGYASSSLYRESGIISARQLALLQRMLPRLRLEQLFRCEWLQQRLARGLALGREEVRQILLCAAQDDDGWCAELGDRVNLAVPQSMIDWVLLPVYGWWESLLDQAIPGWRLSLVELETQSRQLRIKSEFWSRVAELEPEQAREELARVAKCQARTQEQVAELAGKLETASALAKSAWPNWQRGMATLLASGGLAGFEPIPEVLECLWQPLCRLDDDVGAADAVQAWLHERNLCQAQDHFYWQS</sequence>
<accession>A0A0H2Z989</accession>
<dbReference type="HOGENOM" id="CLU_1021707_0_0_6"/>
<reference evidence="4 5" key="1">
    <citation type="journal article" date="2006" name="Genome Biol.">
        <title>Genomic analysis reveals that Pseudomonas aeruginosa virulence is combinatorial.</title>
        <authorList>
            <person name="Lee D.G."/>
            <person name="Urbach J.M."/>
            <person name="Wu G."/>
            <person name="Liberati N.T."/>
            <person name="Feinbaum R.L."/>
            <person name="Miyata S."/>
            <person name="Diggins L.T."/>
            <person name="He J."/>
            <person name="Saucier M."/>
            <person name="Deziel E."/>
            <person name="Friedman L."/>
            <person name="Li L."/>
            <person name="Grills G."/>
            <person name="Montgomery K."/>
            <person name="Kucherlapati R."/>
            <person name="Rahme L.G."/>
            <person name="Ausubel F.M."/>
        </authorList>
    </citation>
    <scope>NUCLEOTIDE SEQUENCE [LARGE SCALE GENOMIC DNA]</scope>
    <source>
        <strain evidence="4 5">UCBPP-PA14</strain>
    </source>
</reference>
<dbReference type="InterPro" id="IPR043101">
    <property type="entry name" value="ExsD_dom1"/>
</dbReference>
<reference evidence="6" key="2">
    <citation type="journal article" date="2009" name="Protein Sci.">
        <title>Structural evidence suggests that antiactivator ExsD from Pseudomonas aeruginosa is a DNA binding protein.</title>
        <authorList>
            <person name="Bernhards R.C."/>
            <person name="Jing X."/>
            <person name="Vogelaar N.J."/>
            <person name="Robinson H."/>
            <person name="Schubot F.D."/>
        </authorList>
    </citation>
    <scope>X-RAY CRYSTALLOGRAPHY (2.60 ANGSTROMS) OF 22-276</scope>
</reference>
<dbReference type="EvolutionaryTrace" id="A0A0H2Z989"/>
<dbReference type="RefSeq" id="WP_003109509.1">
    <property type="nucleotide sequence ID" value="NC_008463.1"/>
</dbReference>
<dbReference type="AlphaFoldDB" id="A0A0H2Z989"/>
<evidence type="ECO:0000313" key="4">
    <source>
        <dbReference type="EMBL" id="ABJ10900.1"/>
    </source>
</evidence>
<dbReference type="Pfam" id="PF20904">
    <property type="entry name" value="ExsD_M"/>
    <property type="match status" value="1"/>
</dbReference>
<dbReference type="InterPro" id="IPR048312">
    <property type="entry name" value="ExsD_C"/>
</dbReference>
<protein>
    <recommendedName>
        <fullName evidence="7">ExsD</fullName>
    </recommendedName>
</protein>
<feature type="domain" description="Antiactivator protein ExsD helical hairpin" evidence="2">
    <location>
        <begin position="138"/>
        <end position="202"/>
    </location>
</feature>
<evidence type="ECO:0000313" key="5">
    <source>
        <dbReference type="Proteomes" id="UP000000653"/>
    </source>
</evidence>
<dbReference type="EMBL" id="CP000438">
    <property type="protein sequence ID" value="ABJ10900.1"/>
    <property type="molecule type" value="Genomic_DNA"/>
</dbReference>
<keyword evidence="6" id="KW-0002">3D-structure</keyword>
<dbReference type="Gene3D" id="1.10.8.520">
    <property type="entry name" value="ExsD N-terminal domain-like"/>
    <property type="match status" value="1"/>
</dbReference>
<dbReference type="BioCyc" id="PAER208963:G1G74-3551-MONOMER"/>
<evidence type="ECO:0000259" key="3">
    <source>
        <dbReference type="Pfam" id="PF20905"/>
    </source>
</evidence>
<dbReference type="Pfam" id="PF20905">
    <property type="entry name" value="ExsD_C"/>
    <property type="match status" value="1"/>
</dbReference>
<dbReference type="PDB" id="3FD9">
    <property type="method" value="X-ray"/>
    <property type="resolution" value="2.60 A"/>
    <property type="chains" value="A/B/C=22-276"/>
</dbReference>
<organism evidence="4 5">
    <name type="scientific">Pseudomonas aeruginosa (strain UCBPP-PA14)</name>
    <dbReference type="NCBI Taxonomy" id="208963"/>
    <lineage>
        <taxon>Bacteria</taxon>
        <taxon>Pseudomonadati</taxon>
        <taxon>Pseudomonadota</taxon>
        <taxon>Gammaproteobacteria</taxon>
        <taxon>Pseudomonadales</taxon>
        <taxon>Pseudomonadaceae</taxon>
        <taxon>Pseudomonas</taxon>
    </lineage>
</organism>
<proteinExistence type="evidence at protein level"/>
<feature type="domain" description="Antiactivator protein ExsD C-terminal" evidence="3">
    <location>
        <begin position="214"/>
        <end position="274"/>
    </location>
</feature>
<dbReference type="Proteomes" id="UP000000653">
    <property type="component" value="Chromosome"/>
</dbReference>